<dbReference type="GO" id="GO:0009416">
    <property type="term" value="P:response to light stimulus"/>
    <property type="evidence" value="ECO:0007669"/>
    <property type="project" value="InterPro"/>
</dbReference>
<accession>E2BWR9</accession>
<dbReference type="InterPro" id="IPR009396">
    <property type="entry name" value="Pigment_DH"/>
</dbReference>
<dbReference type="Proteomes" id="UP000008237">
    <property type="component" value="Unassembled WGS sequence"/>
</dbReference>
<dbReference type="AlphaFoldDB" id="E2BWR9"/>
<dbReference type="GO" id="GO:0005179">
    <property type="term" value="F:hormone activity"/>
    <property type="evidence" value="ECO:0007669"/>
    <property type="project" value="InterPro"/>
</dbReference>
<dbReference type="EMBL" id="GL451188">
    <property type="protein sequence ID" value="EFN79783.1"/>
    <property type="molecule type" value="Genomic_DNA"/>
</dbReference>
<name>E2BWR9_HARSA</name>
<evidence type="ECO:0000313" key="6">
    <source>
        <dbReference type="Proteomes" id="UP000008237"/>
    </source>
</evidence>
<reference evidence="5 6" key="1">
    <citation type="journal article" date="2010" name="Science">
        <title>Genomic comparison of the ants Camponotus floridanus and Harpegnathos saltator.</title>
        <authorList>
            <person name="Bonasio R."/>
            <person name="Zhang G."/>
            <person name="Ye C."/>
            <person name="Mutti N.S."/>
            <person name="Fang X."/>
            <person name="Qin N."/>
            <person name="Donahue G."/>
            <person name="Yang P."/>
            <person name="Li Q."/>
            <person name="Li C."/>
            <person name="Zhang P."/>
            <person name="Huang Z."/>
            <person name="Berger S.L."/>
            <person name="Reinberg D."/>
            <person name="Wang J."/>
            <person name="Liebig J."/>
        </authorList>
    </citation>
    <scope>NUCLEOTIDE SEQUENCE [LARGE SCALE GENOMIC DNA]</scope>
    <source>
        <strain evidence="5 6">R22 G/1</strain>
    </source>
</reference>
<evidence type="ECO:0000256" key="4">
    <source>
        <dbReference type="ARBA" id="ARBA00022815"/>
    </source>
</evidence>
<dbReference type="InParanoid" id="E2BWR9"/>
<keyword evidence="3" id="KW-0964">Secreted</keyword>
<gene>
    <name evidence="5" type="ORF">EAI_10989</name>
</gene>
<evidence type="ECO:0000313" key="5">
    <source>
        <dbReference type="EMBL" id="EFN79783.1"/>
    </source>
</evidence>
<dbReference type="OrthoDB" id="8178425at2759"/>
<comment type="similarity">
    <text evidence="2">Belongs to the arthropod PDH family.</text>
</comment>
<proteinExistence type="inferred from homology"/>
<protein>
    <recommendedName>
        <fullName evidence="7">Pigment-dispersing hormone peptides</fullName>
    </recommendedName>
</protein>
<evidence type="ECO:0000256" key="3">
    <source>
        <dbReference type="ARBA" id="ARBA00022525"/>
    </source>
</evidence>
<evidence type="ECO:0000256" key="1">
    <source>
        <dbReference type="ARBA" id="ARBA00004613"/>
    </source>
</evidence>
<keyword evidence="6" id="KW-1185">Reference proteome</keyword>
<dbReference type="Pfam" id="PF06324">
    <property type="entry name" value="Pigment_DH"/>
    <property type="match status" value="1"/>
</dbReference>
<keyword evidence="4" id="KW-0027">Amidation</keyword>
<evidence type="ECO:0008006" key="7">
    <source>
        <dbReference type="Google" id="ProtNLM"/>
    </source>
</evidence>
<comment type="subcellular location">
    <subcellularLocation>
        <location evidence="1">Secreted</location>
    </subcellularLocation>
</comment>
<dbReference type="GO" id="GO:0005576">
    <property type="term" value="C:extracellular region"/>
    <property type="evidence" value="ECO:0007669"/>
    <property type="project" value="UniProtKB-SubCell"/>
</dbReference>
<sequence>MHNLRVTVLRRGHLSSAGPRQFYARYLSVADPGERRLITTAIRPRYFILHEQHLPMANYARCGVAVVIVLGLFCGQVFGELEDADRNVQDMSIRFGRGLDSELQLARLLLVAPRFCHPKRNSEIINSLLGLPKNMHNAGK</sequence>
<organism evidence="6">
    <name type="scientific">Harpegnathos saltator</name>
    <name type="common">Jerdon's jumping ant</name>
    <dbReference type="NCBI Taxonomy" id="610380"/>
    <lineage>
        <taxon>Eukaryota</taxon>
        <taxon>Metazoa</taxon>
        <taxon>Ecdysozoa</taxon>
        <taxon>Arthropoda</taxon>
        <taxon>Hexapoda</taxon>
        <taxon>Insecta</taxon>
        <taxon>Pterygota</taxon>
        <taxon>Neoptera</taxon>
        <taxon>Endopterygota</taxon>
        <taxon>Hymenoptera</taxon>
        <taxon>Apocrita</taxon>
        <taxon>Aculeata</taxon>
        <taxon>Formicoidea</taxon>
        <taxon>Formicidae</taxon>
        <taxon>Ponerinae</taxon>
        <taxon>Ponerini</taxon>
        <taxon>Harpegnathos</taxon>
    </lineage>
</organism>
<evidence type="ECO:0000256" key="2">
    <source>
        <dbReference type="ARBA" id="ARBA00010172"/>
    </source>
</evidence>